<comment type="caution">
    <text evidence="1">The sequence shown here is derived from an EMBL/GenBank/DDBJ whole genome shotgun (WGS) entry which is preliminary data.</text>
</comment>
<gene>
    <name evidence="1" type="ORF">ACFSW5_22680</name>
</gene>
<name>A0ABW5R5H6_9BACL</name>
<dbReference type="EMBL" id="JBHUMY010000038">
    <property type="protein sequence ID" value="MFD2663068.1"/>
    <property type="molecule type" value="Genomic_DNA"/>
</dbReference>
<proteinExistence type="predicted"/>
<evidence type="ECO:0000313" key="1">
    <source>
        <dbReference type="EMBL" id="MFD2663068.1"/>
    </source>
</evidence>
<reference evidence="2" key="1">
    <citation type="journal article" date="2019" name="Int. J. Syst. Evol. Microbiol.">
        <title>The Global Catalogue of Microorganisms (GCM) 10K type strain sequencing project: providing services to taxonomists for standard genome sequencing and annotation.</title>
        <authorList>
            <consortium name="The Broad Institute Genomics Platform"/>
            <consortium name="The Broad Institute Genome Sequencing Center for Infectious Disease"/>
            <person name="Wu L."/>
            <person name="Ma J."/>
        </authorList>
    </citation>
    <scope>NUCLEOTIDE SEQUENCE [LARGE SCALE GENOMIC DNA]</scope>
    <source>
        <strain evidence="2">TISTR 1827</strain>
    </source>
</reference>
<organism evidence="1 2">
    <name type="scientific">Paenibacillus thailandensis</name>
    <dbReference type="NCBI Taxonomy" id="393250"/>
    <lineage>
        <taxon>Bacteria</taxon>
        <taxon>Bacillati</taxon>
        <taxon>Bacillota</taxon>
        <taxon>Bacilli</taxon>
        <taxon>Bacillales</taxon>
        <taxon>Paenibacillaceae</taxon>
        <taxon>Paenibacillus</taxon>
    </lineage>
</organism>
<evidence type="ECO:0000313" key="2">
    <source>
        <dbReference type="Proteomes" id="UP001597493"/>
    </source>
</evidence>
<dbReference type="Proteomes" id="UP001597493">
    <property type="component" value="Unassembled WGS sequence"/>
</dbReference>
<sequence length="59" mass="6682">MKALFEGELCDYTEHEDGSKTIFIAKNKDGFKITLHVSGDPEEHKKGIQAVKDFFVNSH</sequence>
<keyword evidence="2" id="KW-1185">Reference proteome</keyword>
<dbReference type="RefSeq" id="WP_379278407.1">
    <property type="nucleotide sequence ID" value="NZ_JBHUMY010000038.1"/>
</dbReference>
<protein>
    <submittedName>
        <fullName evidence="1">Uncharacterized protein</fullName>
    </submittedName>
</protein>
<accession>A0ABW5R5H6</accession>